<name>A0ABW9QQM5_9ACTN</name>
<keyword evidence="2" id="KW-1133">Transmembrane helix</keyword>
<dbReference type="EMBL" id="WJHE01000196">
    <property type="protein sequence ID" value="MST32014.1"/>
    <property type="molecule type" value="Genomic_DNA"/>
</dbReference>
<feature type="region of interest" description="Disordered" evidence="1">
    <location>
        <begin position="1"/>
        <end position="25"/>
    </location>
</feature>
<feature type="transmembrane region" description="Helical" evidence="2">
    <location>
        <begin position="76"/>
        <end position="98"/>
    </location>
</feature>
<organism evidence="3 4">
    <name type="scientific">Acidiferrimicrobium australe</name>
    <dbReference type="NCBI Taxonomy" id="2664430"/>
    <lineage>
        <taxon>Bacteria</taxon>
        <taxon>Bacillati</taxon>
        <taxon>Actinomycetota</taxon>
        <taxon>Acidimicrobiia</taxon>
        <taxon>Acidimicrobiales</taxon>
        <taxon>Acidimicrobiaceae</taxon>
        <taxon>Acidiferrimicrobium</taxon>
    </lineage>
</organism>
<evidence type="ECO:0000313" key="3">
    <source>
        <dbReference type="EMBL" id="MST32014.1"/>
    </source>
</evidence>
<feature type="transmembrane region" description="Helical" evidence="2">
    <location>
        <begin position="302"/>
        <end position="324"/>
    </location>
</feature>
<protein>
    <recommendedName>
        <fullName evidence="5">Polysaccharide chain length determinant N-terminal domain-containing protein</fullName>
    </recommendedName>
</protein>
<dbReference type="Proteomes" id="UP000437736">
    <property type="component" value="Unassembled WGS sequence"/>
</dbReference>
<keyword evidence="4" id="KW-1185">Reference proteome</keyword>
<sequence length="335" mass="34250">MSDFAASVFGPAAGGDDGSEGASPRVAAGGQATSVVAFRGEEGFVPGYWIPANSVAANALGGESGTYVSPGRSMLLHWRVVTALAVLGLLFGVLFGVVRHPTYTSTQELYVGKTLNVANTAAIAGLATAATQIAQDYAQLATTAAVTNGAEKALHVHQLPGTLAATVVSSTPEIEVIATAKSASVAQRLAGAGAQALMADVSKLNLYSQASLNSLKQQYAAVEVRISNDQSEINALRSQGVPATNPRIQSLQQDVSLGNLQAQTLSSQYANQESPYPAEESVLQSLGPARGAIGDRKKAVEIGAVAGLLIGVLLGVAVASAIDLRRRRATATARA</sequence>
<evidence type="ECO:0000256" key="1">
    <source>
        <dbReference type="SAM" id="MobiDB-lite"/>
    </source>
</evidence>
<comment type="caution">
    <text evidence="3">The sequence shown here is derived from an EMBL/GenBank/DDBJ whole genome shotgun (WGS) entry which is preliminary data.</text>
</comment>
<keyword evidence="2" id="KW-0812">Transmembrane</keyword>
<evidence type="ECO:0000256" key="2">
    <source>
        <dbReference type="SAM" id="Phobius"/>
    </source>
</evidence>
<evidence type="ECO:0008006" key="5">
    <source>
        <dbReference type="Google" id="ProtNLM"/>
    </source>
</evidence>
<gene>
    <name evidence="3" type="ORF">GHK86_04645</name>
</gene>
<evidence type="ECO:0000313" key="4">
    <source>
        <dbReference type="Proteomes" id="UP000437736"/>
    </source>
</evidence>
<reference evidence="3 4" key="1">
    <citation type="submission" date="2019-11" db="EMBL/GenBank/DDBJ databases">
        <title>Acidiferrimicrobium australis gen. nov., sp. nov., an acidophilic and obligately heterotrophic, member of the Actinobacteria that catalyses dissimilatory oxido- reduction of iron isolated from metal-rich acidic water in Chile.</title>
        <authorList>
            <person name="Gonzalez D."/>
            <person name="Huber K."/>
            <person name="Hedrich S."/>
            <person name="Rojas-Villalobos C."/>
            <person name="Quatrini R."/>
            <person name="Dinamarca M.A."/>
            <person name="Schwarz A."/>
            <person name="Canales C."/>
            <person name="Nancucheo I."/>
        </authorList>
    </citation>
    <scope>NUCLEOTIDE SEQUENCE [LARGE SCALE GENOMIC DNA]</scope>
    <source>
        <strain evidence="3 4">USS-CCA1</strain>
    </source>
</reference>
<proteinExistence type="predicted"/>
<keyword evidence="2" id="KW-0472">Membrane</keyword>
<accession>A0ABW9QQM5</accession>